<dbReference type="RefSeq" id="WP_066102165.1">
    <property type="nucleotide sequence ID" value="NZ_CP016027.1"/>
</dbReference>
<reference evidence="1 2" key="1">
    <citation type="submission" date="2016-06" db="EMBL/GenBank/DDBJ databases">
        <title>Insight into the functional genes involving in sulfur oxidation in Pearl River water.</title>
        <authorList>
            <person name="Luo J."/>
            <person name="Tan X."/>
            <person name="Lin W."/>
        </authorList>
    </citation>
    <scope>NUCLEOTIDE SEQUENCE [LARGE SCALE GENOMIC DNA]</scope>
    <source>
        <strain evidence="1 2">LS2</strain>
    </source>
</reference>
<organism evidence="1 2">
    <name type="scientific">Halothiobacillus diazotrophicus</name>
    <dbReference type="NCBI Taxonomy" id="1860122"/>
    <lineage>
        <taxon>Bacteria</taxon>
        <taxon>Pseudomonadati</taxon>
        <taxon>Pseudomonadota</taxon>
        <taxon>Gammaproteobacteria</taxon>
        <taxon>Chromatiales</taxon>
        <taxon>Halothiobacillaceae</taxon>
        <taxon>Halothiobacillus</taxon>
    </lineage>
</organism>
<dbReference type="Proteomes" id="UP000078596">
    <property type="component" value="Chromosome"/>
</dbReference>
<name>A0A191ZJH9_9GAMM</name>
<dbReference type="OrthoDB" id="9182288at2"/>
<proteinExistence type="predicted"/>
<keyword evidence="2" id="KW-1185">Reference proteome</keyword>
<gene>
    <name evidence="1" type="ORF">A9404_12360</name>
</gene>
<sequence>MKIQEIFSRYTEAVALLHLYQRAVKANATKELAELDRYAKALENHPDLKELPTSIDNIIFRSAHDGRPRVFAHKKTSLKEKAAQVFYHKNKQYQWLLSEAYELFADFVEEAYAYAGYIDNNFWPLSDFGSITLSELKTKDFEWFAHQSRAKRDVPQSALNRFREKLPDFADLEKNNKINLDLKLLVILVEHLRHLIVHMGGVSKDKEKFIDNVMKKTGYSTKGEAAEEHIKFINGFFADGKQKNTVALLEVKVNPEIPLDIHVDIFDMLSSGLVSCAHALGEALIAYEASIKK</sequence>
<dbReference type="KEGG" id="haz:A9404_12360"/>
<evidence type="ECO:0000313" key="2">
    <source>
        <dbReference type="Proteomes" id="UP000078596"/>
    </source>
</evidence>
<dbReference type="AlphaFoldDB" id="A0A191ZJH9"/>
<dbReference type="EMBL" id="CP016027">
    <property type="protein sequence ID" value="ANJ68061.1"/>
    <property type="molecule type" value="Genomic_DNA"/>
</dbReference>
<accession>A0A191ZJH9</accession>
<protein>
    <submittedName>
        <fullName evidence="1">Uncharacterized protein</fullName>
    </submittedName>
</protein>
<evidence type="ECO:0000313" key="1">
    <source>
        <dbReference type="EMBL" id="ANJ68061.1"/>
    </source>
</evidence>